<feature type="compositionally biased region" description="Basic residues" evidence="5">
    <location>
        <begin position="107"/>
        <end position="116"/>
    </location>
</feature>
<evidence type="ECO:0000256" key="3">
    <source>
        <dbReference type="ARBA" id="ARBA00023054"/>
    </source>
</evidence>
<feature type="compositionally biased region" description="Basic and acidic residues" evidence="5">
    <location>
        <begin position="34"/>
        <end position="52"/>
    </location>
</feature>
<feature type="region of interest" description="Disordered" evidence="5">
    <location>
        <begin position="1"/>
        <end position="150"/>
    </location>
</feature>
<keyword evidence="3 4" id="KW-0175">Coiled coil</keyword>
<reference evidence="6" key="1">
    <citation type="journal article" date="2008" name="Nature">
        <title>The amphioxus genome and the evolution of the chordate karyotype.</title>
        <authorList>
            <consortium name="US DOE Joint Genome Institute (JGI-PGF)"/>
            <person name="Putnam N.H."/>
            <person name="Butts T."/>
            <person name="Ferrier D.E.K."/>
            <person name="Furlong R.F."/>
            <person name="Hellsten U."/>
            <person name="Kawashima T."/>
            <person name="Robinson-Rechavi M."/>
            <person name="Shoguchi E."/>
            <person name="Terry A."/>
            <person name="Yu J.-K."/>
            <person name="Benito-Gutierrez E.L."/>
            <person name="Dubchak I."/>
            <person name="Garcia-Fernandez J."/>
            <person name="Gibson-Brown J.J."/>
            <person name="Grigoriev I.V."/>
            <person name="Horton A.C."/>
            <person name="de Jong P.J."/>
            <person name="Jurka J."/>
            <person name="Kapitonov V.V."/>
            <person name="Kohara Y."/>
            <person name="Kuroki Y."/>
            <person name="Lindquist E."/>
            <person name="Lucas S."/>
            <person name="Osoegawa K."/>
            <person name="Pennacchio L.A."/>
            <person name="Salamov A.A."/>
            <person name="Satou Y."/>
            <person name="Sauka-Spengler T."/>
            <person name="Schmutz J."/>
            <person name="Shin-I T."/>
            <person name="Toyoda A."/>
            <person name="Bronner-Fraser M."/>
            <person name="Fujiyama A."/>
            <person name="Holland L.Z."/>
            <person name="Holland P.W.H."/>
            <person name="Satoh N."/>
            <person name="Rokhsar D.S."/>
        </authorList>
    </citation>
    <scope>NUCLEOTIDE SEQUENCE [LARGE SCALE GENOMIC DNA]</scope>
    <source>
        <strain evidence="6">S238N-H82</strain>
        <tissue evidence="6">Testes</tissue>
    </source>
</reference>
<evidence type="ECO:0000256" key="4">
    <source>
        <dbReference type="SAM" id="Coils"/>
    </source>
</evidence>
<sequence>MAEGSSGEGDPPPSEEENPFSFRKFVGKPGSKGQEQKSAKAEKPTGQEKDDLLDIFAGPVEVKPREQLKVQMEEEDAPPSKGKAKSKKDKNPFSFKEFLRESATKSTKAKSSPHRKTPPEQRVLPPVSPPESSTFQQHKEDELPPVTSTELPDFVQDYFLTDTKSSIPEKNLPSFFSDPEIPGIVDGTTGQDAQPLDNVLGAGLASVEIPTVDPEAGSVESSLQEGPINLPDFLSDGAICNGELEEEGGQEGTGAASGVDHTVFVQMEKDNRTLRRQLVEARRQVQSQTERISELQQQMSAQSKAEAEETAALERMVQQVETNLEVATKRAVTAEETIAKQKKEIKSLQARVSLLSQENSCLRAGDSPLTGVREKAKSASEQLSTAAKNADQSIRQLLTGVETLKLVSDLLADIDKITEVKEEPPPPDSQGATS</sequence>
<evidence type="ECO:0000313" key="6">
    <source>
        <dbReference type="EMBL" id="EEN50294.1"/>
    </source>
</evidence>
<dbReference type="SUPFAM" id="SSF58100">
    <property type="entry name" value="Bacterial hemolysins"/>
    <property type="match status" value="1"/>
</dbReference>
<evidence type="ECO:0000256" key="2">
    <source>
        <dbReference type="ARBA" id="ARBA00016007"/>
    </source>
</evidence>
<proteinExistence type="inferred from homology"/>
<comment type="similarity">
    <text evidence="1">Belongs to the ENTR1 family.</text>
</comment>
<dbReference type="AlphaFoldDB" id="C3ZBQ7"/>
<dbReference type="InParanoid" id="C3ZBQ7"/>
<evidence type="ECO:0000256" key="1">
    <source>
        <dbReference type="ARBA" id="ARBA00007791"/>
    </source>
</evidence>
<dbReference type="InterPro" id="IPR026757">
    <property type="entry name" value="ENTR1"/>
</dbReference>
<dbReference type="PANTHER" id="PTHR31259">
    <property type="entry name" value="ENDOSOME-ASSOCIATED TRAFFICKING REGULATOR 1"/>
    <property type="match status" value="1"/>
</dbReference>
<dbReference type="PANTHER" id="PTHR31259:SF3">
    <property type="entry name" value="ENDOSOME-ASSOCIATED-TRAFFICKING REGULATOR 1"/>
    <property type="match status" value="1"/>
</dbReference>
<dbReference type="STRING" id="7739.C3ZBQ7"/>
<feature type="region of interest" description="Disordered" evidence="5">
    <location>
        <begin position="165"/>
        <end position="196"/>
    </location>
</feature>
<gene>
    <name evidence="6" type="ORF">BRAFLDRAFT_65137</name>
</gene>
<protein>
    <recommendedName>
        <fullName evidence="2">Endosome-associated-trafficking regulator 1</fullName>
    </recommendedName>
</protein>
<dbReference type="eggNOG" id="ENOG502QUJK">
    <property type="taxonomic scope" value="Eukaryota"/>
</dbReference>
<feature type="compositionally biased region" description="Basic and acidic residues" evidence="5">
    <location>
        <begin position="62"/>
        <end position="72"/>
    </location>
</feature>
<name>C3ZBQ7_BRAFL</name>
<dbReference type="EMBL" id="GG666603">
    <property type="protein sequence ID" value="EEN50294.1"/>
    <property type="molecule type" value="Genomic_DNA"/>
</dbReference>
<evidence type="ECO:0000256" key="5">
    <source>
        <dbReference type="SAM" id="MobiDB-lite"/>
    </source>
</evidence>
<organism>
    <name type="scientific">Branchiostoma floridae</name>
    <name type="common">Florida lancelet</name>
    <name type="synonym">Amphioxus</name>
    <dbReference type="NCBI Taxonomy" id="7739"/>
    <lineage>
        <taxon>Eukaryota</taxon>
        <taxon>Metazoa</taxon>
        <taxon>Chordata</taxon>
        <taxon>Cephalochordata</taxon>
        <taxon>Leptocardii</taxon>
        <taxon>Amphioxiformes</taxon>
        <taxon>Branchiostomatidae</taxon>
        <taxon>Branchiostoma</taxon>
    </lineage>
</organism>
<accession>C3ZBQ7</accession>
<feature type="coiled-coil region" evidence="4">
    <location>
        <begin position="264"/>
        <end position="358"/>
    </location>
</feature>